<dbReference type="SUPFAM" id="SSF52200">
    <property type="entry name" value="Toll/Interleukin receptor TIR domain"/>
    <property type="match status" value="1"/>
</dbReference>
<dbReference type="GO" id="GO:0005886">
    <property type="term" value="C:plasma membrane"/>
    <property type="evidence" value="ECO:0007669"/>
    <property type="project" value="TreeGrafter"/>
</dbReference>
<dbReference type="AlphaFoldDB" id="A0A315WC64"/>
<dbReference type="InterPro" id="IPR035897">
    <property type="entry name" value="Toll_tir_struct_dom_sf"/>
</dbReference>
<dbReference type="Proteomes" id="UP000250572">
    <property type="component" value="Unassembled WGS sequence"/>
</dbReference>
<dbReference type="GO" id="GO:0006954">
    <property type="term" value="P:inflammatory response"/>
    <property type="evidence" value="ECO:0007669"/>
    <property type="project" value="TreeGrafter"/>
</dbReference>
<comment type="caution">
    <text evidence="7">The sequence shown here is derived from an EMBL/GenBank/DDBJ whole genome shotgun (WGS) entry which is preliminary data.</text>
</comment>
<evidence type="ECO:0000313" key="8">
    <source>
        <dbReference type="Proteomes" id="UP000250572"/>
    </source>
</evidence>
<keyword evidence="8" id="KW-1185">Reference proteome</keyword>
<dbReference type="GO" id="GO:0038023">
    <property type="term" value="F:signaling receptor activity"/>
    <property type="evidence" value="ECO:0007669"/>
    <property type="project" value="TreeGrafter"/>
</dbReference>
<dbReference type="PANTHER" id="PTHR24365">
    <property type="entry name" value="TOLL-LIKE RECEPTOR"/>
    <property type="match status" value="1"/>
</dbReference>
<protein>
    <recommendedName>
        <fullName evidence="9">TIR domain-containing protein</fullName>
    </recommendedName>
</protein>
<keyword evidence="4 6" id="KW-1133">Transmembrane helix</keyword>
<evidence type="ECO:0000256" key="5">
    <source>
        <dbReference type="ARBA" id="ARBA00023136"/>
    </source>
</evidence>
<sequence>MRKTYFEPECDFVKDKPTASCRDDGSFLYFISSSCLVVLTLLSSFIYNFLRWHLTYTFHLFRAFLYDSRKGRKKDPHRFRLFDEKKDVLILLFLENIPSRHLAPYYRMRKLVKKRTYLSWPQAAQHPGVFWQNVQRALQTGGALTEDTDLLTGPAGL</sequence>
<keyword evidence="3" id="KW-0732">Signal</keyword>
<dbReference type="Gene3D" id="3.40.50.10140">
    <property type="entry name" value="Toll/interleukin-1 receptor homology (TIR) domain"/>
    <property type="match status" value="1"/>
</dbReference>
<evidence type="ECO:0000256" key="1">
    <source>
        <dbReference type="ARBA" id="ARBA00004370"/>
    </source>
</evidence>
<keyword evidence="2 6" id="KW-0812">Transmembrane</keyword>
<accession>A0A315WC64</accession>
<comment type="subcellular location">
    <subcellularLocation>
        <location evidence="1">Membrane</location>
    </subcellularLocation>
</comment>
<feature type="transmembrane region" description="Helical" evidence="6">
    <location>
        <begin position="27"/>
        <end position="50"/>
    </location>
</feature>
<organism evidence="7 8">
    <name type="scientific">Gambusia affinis</name>
    <name type="common">Western mosquitofish</name>
    <name type="synonym">Heterandria affinis</name>
    <dbReference type="NCBI Taxonomy" id="33528"/>
    <lineage>
        <taxon>Eukaryota</taxon>
        <taxon>Metazoa</taxon>
        <taxon>Chordata</taxon>
        <taxon>Craniata</taxon>
        <taxon>Vertebrata</taxon>
        <taxon>Euteleostomi</taxon>
        <taxon>Actinopterygii</taxon>
        <taxon>Neopterygii</taxon>
        <taxon>Teleostei</taxon>
        <taxon>Neoteleostei</taxon>
        <taxon>Acanthomorphata</taxon>
        <taxon>Ovalentaria</taxon>
        <taxon>Atherinomorphae</taxon>
        <taxon>Cyprinodontiformes</taxon>
        <taxon>Poeciliidae</taxon>
        <taxon>Poeciliinae</taxon>
        <taxon>Gambusia</taxon>
    </lineage>
</organism>
<evidence type="ECO:0000256" key="3">
    <source>
        <dbReference type="ARBA" id="ARBA00022729"/>
    </source>
</evidence>
<evidence type="ECO:0000313" key="7">
    <source>
        <dbReference type="EMBL" id="PWA33351.1"/>
    </source>
</evidence>
<dbReference type="STRING" id="33528.ENSGAFP00000000543"/>
<dbReference type="GO" id="GO:0002224">
    <property type="term" value="P:toll-like receptor signaling pathway"/>
    <property type="evidence" value="ECO:0007669"/>
    <property type="project" value="TreeGrafter"/>
</dbReference>
<dbReference type="EMBL" id="NHOQ01000064">
    <property type="protein sequence ID" value="PWA33351.1"/>
    <property type="molecule type" value="Genomic_DNA"/>
</dbReference>
<dbReference type="PANTHER" id="PTHR24365:SF522">
    <property type="entry name" value="LOW QUALITY PROTEIN: TOLL-LIKE RECEPTOR 13-RELATED"/>
    <property type="match status" value="1"/>
</dbReference>
<dbReference type="PROSITE" id="PS51257">
    <property type="entry name" value="PROKAR_LIPOPROTEIN"/>
    <property type="match status" value="1"/>
</dbReference>
<evidence type="ECO:0000256" key="2">
    <source>
        <dbReference type="ARBA" id="ARBA00022692"/>
    </source>
</evidence>
<gene>
    <name evidence="7" type="ORF">CCH79_00014103</name>
</gene>
<evidence type="ECO:0000256" key="4">
    <source>
        <dbReference type="ARBA" id="ARBA00022989"/>
    </source>
</evidence>
<reference evidence="7 8" key="1">
    <citation type="journal article" date="2018" name="G3 (Bethesda)">
        <title>A High-Quality Reference Genome for the Invasive Mosquitofish Gambusia affinis Using a Chicago Library.</title>
        <authorList>
            <person name="Hoffberg S.L."/>
            <person name="Troendle N.J."/>
            <person name="Glenn T.C."/>
            <person name="Mahmud O."/>
            <person name="Louha S."/>
            <person name="Chalopin D."/>
            <person name="Bennetzen J.L."/>
            <person name="Mauricio R."/>
        </authorList>
    </citation>
    <scope>NUCLEOTIDE SEQUENCE [LARGE SCALE GENOMIC DNA]</scope>
    <source>
        <strain evidence="7">NE01/NJP1002.9</strain>
        <tissue evidence="7">Muscle</tissue>
    </source>
</reference>
<name>A0A315WC64_GAMAF</name>
<keyword evidence="5 6" id="KW-0472">Membrane</keyword>
<evidence type="ECO:0008006" key="9">
    <source>
        <dbReference type="Google" id="ProtNLM"/>
    </source>
</evidence>
<proteinExistence type="predicted"/>
<evidence type="ECO:0000256" key="6">
    <source>
        <dbReference type="SAM" id="Phobius"/>
    </source>
</evidence>